<evidence type="ECO:0000313" key="2">
    <source>
        <dbReference type="Proteomes" id="UP000813427"/>
    </source>
</evidence>
<dbReference type="EMBL" id="JAGPXF010000002">
    <property type="protein sequence ID" value="KAH7257539.1"/>
    <property type="molecule type" value="Genomic_DNA"/>
</dbReference>
<evidence type="ECO:0008006" key="3">
    <source>
        <dbReference type="Google" id="ProtNLM"/>
    </source>
</evidence>
<protein>
    <recommendedName>
        <fullName evidence="3">F-box domain-containing protein</fullName>
    </recommendedName>
</protein>
<dbReference type="AlphaFoldDB" id="A0A8K0WFR7"/>
<reference evidence="1" key="1">
    <citation type="journal article" date="2021" name="Nat. Commun.">
        <title>Genetic determinants of endophytism in the Arabidopsis root mycobiome.</title>
        <authorList>
            <person name="Mesny F."/>
            <person name="Miyauchi S."/>
            <person name="Thiergart T."/>
            <person name="Pickel B."/>
            <person name="Atanasova L."/>
            <person name="Karlsson M."/>
            <person name="Huettel B."/>
            <person name="Barry K.W."/>
            <person name="Haridas S."/>
            <person name="Chen C."/>
            <person name="Bauer D."/>
            <person name="Andreopoulos W."/>
            <person name="Pangilinan J."/>
            <person name="LaButti K."/>
            <person name="Riley R."/>
            <person name="Lipzen A."/>
            <person name="Clum A."/>
            <person name="Drula E."/>
            <person name="Henrissat B."/>
            <person name="Kohler A."/>
            <person name="Grigoriev I.V."/>
            <person name="Martin F.M."/>
            <person name="Hacquard S."/>
        </authorList>
    </citation>
    <scope>NUCLEOTIDE SEQUENCE</scope>
    <source>
        <strain evidence="1">MPI-SDFR-AT-0068</strain>
    </source>
</reference>
<gene>
    <name evidence="1" type="ORF">BKA59DRAFT_522836</name>
</gene>
<keyword evidence="2" id="KW-1185">Reference proteome</keyword>
<name>A0A8K0WFR7_9HYPO</name>
<sequence length="553" mass="62657">MDQSSSSTTTRGILTLYPDLIECIAGILPDADRHNLGRTCQYFSLLIPHQTCAVLSPNIHNIAAFRALANDSIRRKEVTTIVYDDARLYRPSIDDHYHGGPAVLPEDTHDLNIGNETGVPSWYRKGYRTSLRFIKTYGHSQQQRFEVAQRFLNPLSPRESYDIYQNLGAQQDHVIATGLDIVTLRQGLDKFPNLRRVILTPAAHGTPPIPRGWPIADIHTDQPVFHAWDNSSRTKWRGFCVVTQEIADWREKNENACIPEFIIDCKQLRTGINCRVFDTDIMGYNQDYRNLRTIVQQPGFKRLELVLYATEQNEAQWVSFLGRAGTDAGKGEGNLFELLSAAKDLEHFSLSTNLNPTSLQHLGNLGESGTSDEHFAPLFKFLPYTEWSNLRHFGLSRFLVNVIDLTVTLSILPKTVRSIELSFLMFTTSTRGSDQMLLSTGYSDVLQFMKERQDLLHLEERCKITIRVDAQQPPEEIDVSREACSYVYEGGPNPFAYSTVLEGIGVLKNALDPDYARPNVSHAWNTWRNLRTGLGTIKRWVLSLLPFSLPTLG</sequence>
<comment type="caution">
    <text evidence="1">The sequence shown here is derived from an EMBL/GenBank/DDBJ whole genome shotgun (WGS) entry which is preliminary data.</text>
</comment>
<proteinExistence type="predicted"/>
<accession>A0A8K0WFR7</accession>
<organism evidence="1 2">
    <name type="scientific">Fusarium tricinctum</name>
    <dbReference type="NCBI Taxonomy" id="61284"/>
    <lineage>
        <taxon>Eukaryota</taxon>
        <taxon>Fungi</taxon>
        <taxon>Dikarya</taxon>
        <taxon>Ascomycota</taxon>
        <taxon>Pezizomycotina</taxon>
        <taxon>Sordariomycetes</taxon>
        <taxon>Hypocreomycetidae</taxon>
        <taxon>Hypocreales</taxon>
        <taxon>Nectriaceae</taxon>
        <taxon>Fusarium</taxon>
        <taxon>Fusarium tricinctum species complex</taxon>
    </lineage>
</organism>
<dbReference type="Proteomes" id="UP000813427">
    <property type="component" value="Unassembled WGS sequence"/>
</dbReference>
<dbReference type="OrthoDB" id="5422579at2759"/>
<evidence type="ECO:0000313" key="1">
    <source>
        <dbReference type="EMBL" id="KAH7257539.1"/>
    </source>
</evidence>